<comment type="caution">
    <text evidence="7">The sequence shown here is derived from an EMBL/GenBank/DDBJ whole genome shotgun (WGS) entry which is preliminary data.</text>
</comment>
<organism evidence="7 8">
    <name type="scientific">Glycine soja</name>
    <name type="common">Wild soybean</name>
    <dbReference type="NCBI Taxonomy" id="3848"/>
    <lineage>
        <taxon>Eukaryota</taxon>
        <taxon>Viridiplantae</taxon>
        <taxon>Streptophyta</taxon>
        <taxon>Embryophyta</taxon>
        <taxon>Tracheophyta</taxon>
        <taxon>Spermatophyta</taxon>
        <taxon>Magnoliopsida</taxon>
        <taxon>eudicotyledons</taxon>
        <taxon>Gunneridae</taxon>
        <taxon>Pentapetalae</taxon>
        <taxon>rosids</taxon>
        <taxon>fabids</taxon>
        <taxon>Fabales</taxon>
        <taxon>Fabaceae</taxon>
        <taxon>Papilionoideae</taxon>
        <taxon>50 kb inversion clade</taxon>
        <taxon>NPAAA clade</taxon>
        <taxon>indigoferoid/millettioid clade</taxon>
        <taxon>Phaseoleae</taxon>
        <taxon>Glycine</taxon>
        <taxon>Glycine subgen. Soja</taxon>
    </lineage>
</organism>
<proteinExistence type="predicted"/>
<dbReference type="InterPro" id="IPR037185">
    <property type="entry name" value="EmrE-like"/>
</dbReference>
<evidence type="ECO:0000256" key="5">
    <source>
        <dbReference type="SAM" id="MobiDB-lite"/>
    </source>
</evidence>
<accession>A0A445L1D4</accession>
<dbReference type="GO" id="GO:0016020">
    <property type="term" value="C:membrane"/>
    <property type="evidence" value="ECO:0007669"/>
    <property type="project" value="InterPro"/>
</dbReference>
<evidence type="ECO:0000256" key="2">
    <source>
        <dbReference type="ARBA" id="ARBA00022692"/>
    </source>
</evidence>
<evidence type="ECO:0000256" key="1">
    <source>
        <dbReference type="ARBA" id="ARBA00004141"/>
    </source>
</evidence>
<sequence>MVMVVLARSSLGMSPFFLPLRGASGSRPSLALQRSSPSKLEDERPESVSSLCPALYDGNEESRYKKKFSSKKWGRRESSETTHDEAQPQKEQLMMRHSPKINFFDLLYFAFFSSKSCTFLELSIVVLHCCVAAVGPSIEAHPLPGVLWIAATFTAICFVLIHKLTGVAIALKTTSVWQNHPGFDHNIEGWTVFGKGAIKERISNASSRFIVAHNRTHPLDSFSQKVQLKKGMLYTFSNMDNQKLPCRACDSAHSRYISCYAIYPTLTDFGNFWVSLRSIVHIWVMSKKGPLYVAMFKPIGIIFAVIMGIAFLGDSIYLGSVLGAAIAVIGFYAVIWGKSQEQAKEECEVYDDSESYSPVVPLLENKRMEE</sequence>
<keyword evidence="3 6" id="KW-1133">Transmembrane helix</keyword>
<dbReference type="GO" id="GO:0022857">
    <property type="term" value="F:transmembrane transporter activity"/>
    <property type="evidence" value="ECO:0007669"/>
    <property type="project" value="InterPro"/>
</dbReference>
<dbReference type="SUPFAM" id="SSF103481">
    <property type="entry name" value="Multidrug resistance efflux transporter EmrE"/>
    <property type="match status" value="1"/>
</dbReference>
<dbReference type="InterPro" id="IPR030184">
    <property type="entry name" value="WAT1-related"/>
</dbReference>
<evidence type="ECO:0000256" key="4">
    <source>
        <dbReference type="ARBA" id="ARBA00023136"/>
    </source>
</evidence>
<feature type="transmembrane region" description="Helical" evidence="6">
    <location>
        <begin position="146"/>
        <end position="171"/>
    </location>
</feature>
<keyword evidence="2 6" id="KW-0812">Transmembrane</keyword>
<comment type="subcellular location">
    <subcellularLocation>
        <location evidence="1">Membrane</location>
        <topology evidence="1">Multi-pass membrane protein</topology>
    </subcellularLocation>
</comment>
<protein>
    <submittedName>
        <fullName evidence="7">WAT1-related protein</fullName>
    </submittedName>
</protein>
<dbReference type="AlphaFoldDB" id="A0A445L1D4"/>
<keyword evidence="8" id="KW-1185">Reference proteome</keyword>
<dbReference type="Proteomes" id="UP000289340">
    <property type="component" value="Chromosome 4"/>
</dbReference>
<feature type="transmembrane region" description="Helical" evidence="6">
    <location>
        <begin position="106"/>
        <end position="134"/>
    </location>
</feature>
<evidence type="ECO:0000313" key="8">
    <source>
        <dbReference type="Proteomes" id="UP000289340"/>
    </source>
</evidence>
<dbReference type="EMBL" id="QZWG01000004">
    <property type="protein sequence ID" value="RZC16947.1"/>
    <property type="molecule type" value="Genomic_DNA"/>
</dbReference>
<evidence type="ECO:0000313" key="7">
    <source>
        <dbReference type="EMBL" id="RZC16947.1"/>
    </source>
</evidence>
<keyword evidence="4 6" id="KW-0472">Membrane</keyword>
<dbReference type="PANTHER" id="PTHR31218">
    <property type="entry name" value="WAT1-RELATED PROTEIN"/>
    <property type="match status" value="1"/>
</dbReference>
<reference evidence="7 8" key="1">
    <citation type="submission" date="2018-09" db="EMBL/GenBank/DDBJ databases">
        <title>A high-quality reference genome of wild soybean provides a powerful tool to mine soybean genomes.</title>
        <authorList>
            <person name="Xie M."/>
            <person name="Chung C.Y.L."/>
            <person name="Li M.-W."/>
            <person name="Wong F.-L."/>
            <person name="Chan T.-F."/>
            <person name="Lam H.-M."/>
        </authorList>
    </citation>
    <scope>NUCLEOTIDE SEQUENCE [LARGE SCALE GENOMIC DNA]</scope>
    <source>
        <strain evidence="8">cv. W05</strain>
        <tissue evidence="7">Hypocotyl of etiolated seedlings</tissue>
    </source>
</reference>
<feature type="transmembrane region" description="Helical" evidence="6">
    <location>
        <begin position="291"/>
        <end position="310"/>
    </location>
</feature>
<gene>
    <name evidence="7" type="ORF">D0Y65_009999</name>
</gene>
<evidence type="ECO:0000256" key="6">
    <source>
        <dbReference type="SAM" id="Phobius"/>
    </source>
</evidence>
<feature type="transmembrane region" description="Helical" evidence="6">
    <location>
        <begin position="316"/>
        <end position="335"/>
    </location>
</feature>
<name>A0A445L1D4_GLYSO</name>
<feature type="region of interest" description="Disordered" evidence="5">
    <location>
        <begin position="24"/>
        <end position="53"/>
    </location>
</feature>
<evidence type="ECO:0000256" key="3">
    <source>
        <dbReference type="ARBA" id="ARBA00022989"/>
    </source>
</evidence>